<dbReference type="PANTHER" id="PTHR11461:SF203">
    <property type="entry name" value="SERPIN-Z12-RELATED"/>
    <property type="match status" value="1"/>
</dbReference>
<dbReference type="InterPro" id="IPR042178">
    <property type="entry name" value="Serpin_sf_1"/>
</dbReference>
<evidence type="ECO:0000259" key="3">
    <source>
        <dbReference type="SMART" id="SM00093"/>
    </source>
</evidence>
<proteinExistence type="inferred from homology"/>
<evidence type="ECO:0000313" key="4">
    <source>
        <dbReference type="EMBL" id="ONK71475.1"/>
    </source>
</evidence>
<dbReference type="PANTHER" id="PTHR11461">
    <property type="entry name" value="SERINE PROTEASE INHIBITOR, SERPIN"/>
    <property type="match status" value="1"/>
</dbReference>
<dbReference type="InterPro" id="IPR000215">
    <property type="entry name" value="Serpin_fam"/>
</dbReference>
<dbReference type="InterPro" id="IPR036186">
    <property type="entry name" value="Serpin_sf"/>
</dbReference>
<dbReference type="Pfam" id="PF00079">
    <property type="entry name" value="Serpin"/>
    <property type="match status" value="1"/>
</dbReference>
<organism evidence="4 5">
    <name type="scientific">Asparagus officinalis</name>
    <name type="common">Garden asparagus</name>
    <dbReference type="NCBI Taxonomy" id="4686"/>
    <lineage>
        <taxon>Eukaryota</taxon>
        <taxon>Viridiplantae</taxon>
        <taxon>Streptophyta</taxon>
        <taxon>Embryophyta</taxon>
        <taxon>Tracheophyta</taxon>
        <taxon>Spermatophyta</taxon>
        <taxon>Magnoliopsida</taxon>
        <taxon>Liliopsida</taxon>
        <taxon>Asparagales</taxon>
        <taxon>Asparagaceae</taxon>
        <taxon>Asparagoideae</taxon>
        <taxon>Asparagus</taxon>
    </lineage>
</organism>
<dbReference type="Gene3D" id="3.30.497.10">
    <property type="entry name" value="Antithrombin, subunit I, domain 2"/>
    <property type="match status" value="2"/>
</dbReference>
<gene>
    <name evidence="4" type="ORF">A4U43_C04F9040</name>
</gene>
<evidence type="ECO:0000256" key="2">
    <source>
        <dbReference type="RuleBase" id="RU000411"/>
    </source>
</evidence>
<comment type="similarity">
    <text evidence="1 2">Belongs to the serpin family.</text>
</comment>
<name>A0A5P1EZF5_ASPOF</name>
<accession>A0A5P1EZF5</accession>
<dbReference type="EMBL" id="CM007384">
    <property type="protein sequence ID" value="ONK71475.1"/>
    <property type="molecule type" value="Genomic_DNA"/>
</dbReference>
<dbReference type="OMA" id="EMGVMNV"/>
<dbReference type="Gene3D" id="2.30.39.10">
    <property type="entry name" value="Alpha-1-antitrypsin, domain 1"/>
    <property type="match status" value="1"/>
</dbReference>
<dbReference type="PROSITE" id="PS00284">
    <property type="entry name" value="SERPIN"/>
    <property type="match status" value="1"/>
</dbReference>
<dbReference type="InterPro" id="IPR042185">
    <property type="entry name" value="Serpin_sf_2"/>
</dbReference>
<dbReference type="InterPro" id="IPR023796">
    <property type="entry name" value="Serpin_dom"/>
</dbReference>
<feature type="domain" description="Serpin" evidence="3">
    <location>
        <begin position="1"/>
        <end position="249"/>
    </location>
</feature>
<dbReference type="SUPFAM" id="SSF56574">
    <property type="entry name" value="Serpins"/>
    <property type="match status" value="1"/>
</dbReference>
<evidence type="ECO:0000256" key="1">
    <source>
        <dbReference type="ARBA" id="ARBA00009500"/>
    </source>
</evidence>
<dbReference type="AlphaFoldDB" id="A0A5P1EZF5"/>
<dbReference type="InterPro" id="IPR023795">
    <property type="entry name" value="Serpin_CS"/>
</dbReference>
<protein>
    <recommendedName>
        <fullName evidence="3">Serpin domain-containing protein</fullName>
    </recommendedName>
</protein>
<reference evidence="5" key="1">
    <citation type="journal article" date="2017" name="Nat. Commun.">
        <title>The asparagus genome sheds light on the origin and evolution of a young Y chromosome.</title>
        <authorList>
            <person name="Harkess A."/>
            <person name="Zhou J."/>
            <person name="Xu C."/>
            <person name="Bowers J.E."/>
            <person name="Van der Hulst R."/>
            <person name="Ayyampalayam S."/>
            <person name="Mercati F."/>
            <person name="Riccardi P."/>
            <person name="McKain M.R."/>
            <person name="Kakrana A."/>
            <person name="Tang H."/>
            <person name="Ray J."/>
            <person name="Groenendijk J."/>
            <person name="Arikit S."/>
            <person name="Mathioni S.M."/>
            <person name="Nakano M."/>
            <person name="Shan H."/>
            <person name="Telgmann-Rauber A."/>
            <person name="Kanno A."/>
            <person name="Yue Z."/>
            <person name="Chen H."/>
            <person name="Li W."/>
            <person name="Chen Y."/>
            <person name="Xu X."/>
            <person name="Zhang Y."/>
            <person name="Luo S."/>
            <person name="Chen H."/>
            <person name="Gao J."/>
            <person name="Mao Z."/>
            <person name="Pires J.C."/>
            <person name="Luo M."/>
            <person name="Kudrna D."/>
            <person name="Wing R.A."/>
            <person name="Meyers B.C."/>
            <person name="Yi K."/>
            <person name="Kong H."/>
            <person name="Lavrijsen P."/>
            <person name="Sunseri F."/>
            <person name="Falavigna A."/>
            <person name="Ye Y."/>
            <person name="Leebens-Mack J.H."/>
            <person name="Chen G."/>
        </authorList>
    </citation>
    <scope>NUCLEOTIDE SEQUENCE [LARGE SCALE GENOMIC DNA]</scope>
    <source>
        <strain evidence="5">cv. DH0086</strain>
    </source>
</reference>
<dbReference type="GO" id="GO:0004867">
    <property type="term" value="F:serine-type endopeptidase inhibitor activity"/>
    <property type="evidence" value="ECO:0007669"/>
    <property type="project" value="InterPro"/>
</dbReference>
<sequence>MEVNAWVEKITNGMVKNLLPNGSVNACTRVILANALYFRGIWAENFDKSKTMDNKFHLLDGSVVQAPFMTSRKKQYISSYKGFKVLKLPYSKDQENRSFSLLVFLPNKINGFQNLIEMALADPTFFDRHVPREKSGVGNFMIPKFKISSGFEASRVLKSLGLELPFSEQADFTEMLADSSSKLCVSSVYHKVSIEVEEEGTTAAAATGVLMMKCCYIPPVDFVADHPFMFAIREDETGALLFLGHVANPMVETSM</sequence>
<dbReference type="GO" id="GO:0005615">
    <property type="term" value="C:extracellular space"/>
    <property type="evidence" value="ECO:0007669"/>
    <property type="project" value="InterPro"/>
</dbReference>
<evidence type="ECO:0000313" key="5">
    <source>
        <dbReference type="Proteomes" id="UP000243459"/>
    </source>
</evidence>
<keyword evidence="5" id="KW-1185">Reference proteome</keyword>
<dbReference type="SMART" id="SM00093">
    <property type="entry name" value="SERPIN"/>
    <property type="match status" value="1"/>
</dbReference>
<dbReference type="Proteomes" id="UP000243459">
    <property type="component" value="Chromosome 4"/>
</dbReference>
<dbReference type="Gramene" id="ONK71475">
    <property type="protein sequence ID" value="ONK71475"/>
    <property type="gene ID" value="A4U43_C04F9040"/>
</dbReference>